<dbReference type="InterPro" id="IPR046938">
    <property type="entry name" value="DNA_clamp_sf"/>
</dbReference>
<evidence type="ECO:0000259" key="1">
    <source>
        <dbReference type="Pfam" id="PF09116"/>
    </source>
</evidence>
<gene>
    <name evidence="2" type="ORF">METZ01_LOCUS227387</name>
</gene>
<dbReference type="Pfam" id="PF09116">
    <property type="entry name" value="gp45-slide_C"/>
    <property type="match status" value="1"/>
</dbReference>
<organism evidence="2">
    <name type="scientific">marine metagenome</name>
    <dbReference type="NCBI Taxonomy" id="408172"/>
    <lineage>
        <taxon>unclassified sequences</taxon>
        <taxon>metagenomes</taxon>
        <taxon>ecological metagenomes</taxon>
    </lineage>
</organism>
<feature type="domain" description="Sliding clamp C-terminal" evidence="1">
    <location>
        <begin position="84"/>
        <end position="185"/>
    </location>
</feature>
<accession>A0A382GIR7</accession>
<dbReference type="InterPro" id="IPR015200">
    <property type="entry name" value="Sliding_clamp_C"/>
</dbReference>
<dbReference type="AlphaFoldDB" id="A0A382GIR7"/>
<dbReference type="GO" id="GO:0039693">
    <property type="term" value="P:viral DNA genome replication"/>
    <property type="evidence" value="ECO:0007669"/>
    <property type="project" value="InterPro"/>
</dbReference>
<dbReference type="SUPFAM" id="SSF55979">
    <property type="entry name" value="DNA clamp"/>
    <property type="match status" value="2"/>
</dbReference>
<protein>
    <recommendedName>
        <fullName evidence="1">Sliding clamp C-terminal domain-containing protein</fullName>
    </recommendedName>
</protein>
<proteinExistence type="predicted"/>
<reference evidence="2" key="1">
    <citation type="submission" date="2018-05" db="EMBL/GenBank/DDBJ databases">
        <authorList>
            <person name="Lanie J.A."/>
            <person name="Ng W.-L."/>
            <person name="Kazmierczak K.M."/>
            <person name="Andrzejewski T.M."/>
            <person name="Davidsen T.M."/>
            <person name="Wayne K.J."/>
            <person name="Tettelin H."/>
            <person name="Glass J.I."/>
            <person name="Rusch D."/>
            <person name="Podicherti R."/>
            <person name="Tsui H.-C.T."/>
            <person name="Winkler M.E."/>
        </authorList>
    </citation>
    <scope>NUCLEOTIDE SEQUENCE</scope>
</reference>
<dbReference type="EMBL" id="UINC01055537">
    <property type="protein sequence ID" value="SVB74533.1"/>
    <property type="molecule type" value="Genomic_DNA"/>
</dbReference>
<name>A0A382GIR7_9ZZZZ</name>
<sequence>MNSLKNILAHANVKEDFPRQFAIYNLTEFLGYLSTMSEPELVFEENHIKITDKIIQDKYKYANTDYIVSPEKDIKVTDYSIKVNIKEDVFRMIDKKTTILQLHDLYLKGDTKSNSISLCASNKKNDSSNEISIKVGEGVSKKFNVVLKKENLKIIPGNYDISISPKGIAHFKNDKLDVEYWIALEPDSEYGE</sequence>
<dbReference type="Gene3D" id="3.70.10.10">
    <property type="match status" value="1"/>
</dbReference>
<evidence type="ECO:0000313" key="2">
    <source>
        <dbReference type="EMBL" id="SVB74533.1"/>
    </source>
</evidence>